<dbReference type="Proteomes" id="UP000187344">
    <property type="component" value="Unassembled WGS sequence"/>
</dbReference>
<dbReference type="InterPro" id="IPR042184">
    <property type="entry name" value="YqeY/Aim41_N"/>
</dbReference>
<dbReference type="GO" id="GO:0016884">
    <property type="term" value="F:carbon-nitrogen ligase activity, with glutamine as amido-N-donor"/>
    <property type="evidence" value="ECO:0007669"/>
    <property type="project" value="InterPro"/>
</dbReference>
<sequence>MLRDDINNALKTAMKEHDKARLSTLRLINAAVKDRDIANRGEGKPAVDDTELQSILAKMIKQREESVKLYNEGGRPELAKAESDEIAVIREFLPRQLDENEVQKAINDGLEATGAESLRDMGKVMAWLKERYNGQMDFAKVGSTIREKLK</sequence>
<dbReference type="PANTHER" id="PTHR28055:SF1">
    <property type="entry name" value="ALTERED INHERITANCE OF MITOCHONDRIA PROTEIN 41, MITOCHONDRIAL"/>
    <property type="match status" value="1"/>
</dbReference>
<evidence type="ECO:0000313" key="2">
    <source>
        <dbReference type="Proteomes" id="UP000187344"/>
    </source>
</evidence>
<dbReference type="AlphaFoldDB" id="A0A1R0F9N4"/>
<dbReference type="RefSeq" id="WP_075868831.1">
    <property type="nucleotide sequence ID" value="NZ_CALYQA010000004.1"/>
</dbReference>
<accession>A0A1R0F9N4</accession>
<dbReference type="PANTHER" id="PTHR28055">
    <property type="entry name" value="ALTERED INHERITANCE OF MITOCHONDRIA PROTEIN 41, MITOCHONDRIAL"/>
    <property type="match status" value="1"/>
</dbReference>
<comment type="caution">
    <text evidence="1">The sequence shown here is derived from an EMBL/GenBank/DDBJ whole genome shotgun (WGS) entry which is preliminary data.</text>
</comment>
<gene>
    <name evidence="1" type="ORF">PEB0149_011370</name>
</gene>
<dbReference type="SUPFAM" id="SSF89095">
    <property type="entry name" value="GatB/YqeY motif"/>
    <property type="match status" value="1"/>
</dbReference>
<dbReference type="InterPro" id="IPR019004">
    <property type="entry name" value="YqeY/Aim41"/>
</dbReference>
<protein>
    <recommendedName>
        <fullName evidence="3">GatB/YqeY domain-containing protein</fullName>
    </recommendedName>
</protein>
<organism evidence="1 2">
    <name type="scientific">Bartonella apis</name>
    <dbReference type="NCBI Taxonomy" id="1686310"/>
    <lineage>
        <taxon>Bacteria</taxon>
        <taxon>Pseudomonadati</taxon>
        <taxon>Pseudomonadota</taxon>
        <taxon>Alphaproteobacteria</taxon>
        <taxon>Hyphomicrobiales</taxon>
        <taxon>Bartonellaceae</taxon>
        <taxon>Bartonella</taxon>
    </lineage>
</organism>
<dbReference type="InterPro" id="IPR023168">
    <property type="entry name" value="GatB_Yqey_C_2"/>
</dbReference>
<keyword evidence="2" id="KW-1185">Reference proteome</keyword>
<dbReference type="Gene3D" id="1.10.10.410">
    <property type="match status" value="1"/>
</dbReference>
<evidence type="ECO:0000313" key="1">
    <source>
        <dbReference type="EMBL" id="OLY43703.1"/>
    </source>
</evidence>
<dbReference type="OrthoDB" id="9788127at2"/>
<dbReference type="Gene3D" id="1.10.1510.10">
    <property type="entry name" value="Uncharacterised protein YqeY/AIM41 PF09424, N-terminal domain"/>
    <property type="match status" value="1"/>
</dbReference>
<dbReference type="GeneID" id="92992173"/>
<evidence type="ECO:0008006" key="3">
    <source>
        <dbReference type="Google" id="ProtNLM"/>
    </source>
</evidence>
<proteinExistence type="predicted"/>
<reference evidence="1 2" key="1">
    <citation type="submission" date="2016-12" db="EMBL/GenBank/DDBJ databases">
        <title>Comparative genomics of Bartonella apis.</title>
        <authorList>
            <person name="Engel P."/>
        </authorList>
    </citation>
    <scope>NUCLEOTIDE SEQUENCE [LARGE SCALE GENOMIC DNA]</scope>
    <source>
        <strain evidence="1 2">PEB0149</strain>
    </source>
</reference>
<dbReference type="EMBL" id="LXYT01000001">
    <property type="protein sequence ID" value="OLY43703.1"/>
    <property type="molecule type" value="Genomic_DNA"/>
</dbReference>
<name>A0A1R0F9N4_9HYPH</name>
<dbReference type="InterPro" id="IPR003789">
    <property type="entry name" value="Asn/Gln_tRNA_amidoTrase-B-like"/>
</dbReference>
<dbReference type="Pfam" id="PF09424">
    <property type="entry name" value="YqeY"/>
    <property type="match status" value="1"/>
</dbReference>